<reference evidence="1 2" key="1">
    <citation type="submission" date="2024-09" db="EMBL/GenBank/DDBJ databases">
        <authorList>
            <person name="Sun Q."/>
            <person name="Mori K."/>
        </authorList>
    </citation>
    <scope>NUCLEOTIDE SEQUENCE [LARGE SCALE GENOMIC DNA]</scope>
    <source>
        <strain evidence="1 2">CCM 7650</strain>
    </source>
</reference>
<evidence type="ECO:0000313" key="2">
    <source>
        <dbReference type="Proteomes" id="UP001589797"/>
    </source>
</evidence>
<protein>
    <recommendedName>
        <fullName evidence="3">TonB-dependent Receptor Plug Domain</fullName>
    </recommendedName>
</protein>
<dbReference type="Proteomes" id="UP001589797">
    <property type="component" value="Unassembled WGS sequence"/>
</dbReference>
<evidence type="ECO:0000313" key="1">
    <source>
        <dbReference type="EMBL" id="MFC0264284.1"/>
    </source>
</evidence>
<organism evidence="1 2">
    <name type="scientific">Fontibacter flavus</name>
    <dbReference type="NCBI Taxonomy" id="654838"/>
    <lineage>
        <taxon>Bacteria</taxon>
        <taxon>Pseudomonadati</taxon>
        <taxon>Bacteroidota</taxon>
        <taxon>Cytophagia</taxon>
        <taxon>Cytophagales</taxon>
        <taxon>Cyclobacteriaceae</taxon>
        <taxon>Fontibacter</taxon>
    </lineage>
</organism>
<proteinExistence type="predicted"/>
<keyword evidence="2" id="KW-1185">Reference proteome</keyword>
<gene>
    <name evidence="1" type="ORF">ACFFIP_16470</name>
</gene>
<sequence>MKKLLFAILMFSGFSGFSQEMTEEIIFAHISKNITVAGETIWINLKALQGKEPSASKMAYVEMIDRNQKAVKQFIVPLVNGQAEAYLEIPGQLESDHYLLRLYTRTSPLIQKTGKGVFNQFITVINQKKPPVLRNTNPVKNKYSFEKPQANPNLIREHNINISSSSNIDIDRQGESNPFSLSISLVNPFLPEEYKGFIYQEIYHPQEKQTALVPELYGHIIHGKNLSPTIDTEETFFLSAHGKQSVLNTAKPDKNGNLFFEMGPLKTFEFLVAQSINFENQLNFSPQSPFLEMIFKEDFIFPDLVIEEKNKNFLLDLIASAQVSPYFYPIESNDFFPIVTGFVADRTYLLDDYTRFDDMETTLREYVPEVLVRKQDKKTVYKVLNSPINALFQENPLILIDGMPVFDTDKLAKFNPSNIQKLEVLTRDFFLNKDKFSGVISFSSFENDFGKFELPTNALYFNYWEIQKPKKLKSPHFNSQIGQANYPDFRTSLYWSNNLEQPSIRVTSSQVTGQFEVIYSFFNEEGRIVFHKDFLEVVD</sequence>
<comment type="caution">
    <text evidence="1">The sequence shown here is derived from an EMBL/GenBank/DDBJ whole genome shotgun (WGS) entry which is preliminary data.</text>
</comment>
<dbReference type="EMBL" id="JBHLWI010000048">
    <property type="protein sequence ID" value="MFC0264284.1"/>
    <property type="molecule type" value="Genomic_DNA"/>
</dbReference>
<name>A0ABV6FWQ2_9BACT</name>
<accession>A0ABV6FWQ2</accession>
<evidence type="ECO:0008006" key="3">
    <source>
        <dbReference type="Google" id="ProtNLM"/>
    </source>
</evidence>
<dbReference type="RefSeq" id="WP_382388808.1">
    <property type="nucleotide sequence ID" value="NZ_JBHLWI010000048.1"/>
</dbReference>